<sequence length="301" mass="33421">MNNAVKIKQANTHTYYKGAFAALLSAFLFGFIPILAVFAYKNGISVMTFHFMRFTIASIALFSLIIFRMGYEVIRIGKKNLLQLFILGGVFFTLTSFSYFSSFQYIPASMAPLIFYTYPAIVAITSSYVNKEPLTIMLLLSIALSFLGLIFLSGKAVATINMKGVFLAGLAAISYTSYILYGNSIMKKTPYQIVVAYVCFFSALSFFTIGTITRNLLFPRSTSTWFLFCIISFVSLLGFLSFFLGVKLTNPAKAAVLSMAEPLVTVILSLLFFKEYLAIPQYIGGTFILFGSLLALLSRKQ</sequence>
<feature type="domain" description="EamA" evidence="2">
    <location>
        <begin position="162"/>
        <end position="296"/>
    </location>
</feature>
<evidence type="ECO:0000256" key="1">
    <source>
        <dbReference type="SAM" id="Phobius"/>
    </source>
</evidence>
<dbReference type="InterPro" id="IPR037185">
    <property type="entry name" value="EmrE-like"/>
</dbReference>
<dbReference type="GO" id="GO:0016020">
    <property type="term" value="C:membrane"/>
    <property type="evidence" value="ECO:0007669"/>
    <property type="project" value="InterPro"/>
</dbReference>
<dbReference type="EMBL" id="VSSQ01021510">
    <property type="protein sequence ID" value="MPM67138.1"/>
    <property type="molecule type" value="Genomic_DNA"/>
</dbReference>
<dbReference type="AlphaFoldDB" id="A0A645BPT8"/>
<feature type="transmembrane region" description="Helical" evidence="1">
    <location>
        <begin position="136"/>
        <end position="158"/>
    </location>
</feature>
<evidence type="ECO:0000259" key="2">
    <source>
        <dbReference type="Pfam" id="PF00892"/>
    </source>
</evidence>
<keyword evidence="1" id="KW-1133">Transmembrane helix</keyword>
<feature type="transmembrane region" description="Helical" evidence="1">
    <location>
        <begin position="279"/>
        <end position="297"/>
    </location>
</feature>
<dbReference type="Pfam" id="PF00892">
    <property type="entry name" value="EamA"/>
    <property type="match status" value="2"/>
</dbReference>
<dbReference type="InterPro" id="IPR000620">
    <property type="entry name" value="EamA_dom"/>
</dbReference>
<feature type="transmembrane region" description="Helical" evidence="1">
    <location>
        <begin position="164"/>
        <end position="181"/>
    </location>
</feature>
<dbReference type="SUPFAM" id="SSF103481">
    <property type="entry name" value="Multidrug resistance efflux transporter EmrE"/>
    <property type="match status" value="2"/>
</dbReference>
<keyword evidence="1" id="KW-0472">Membrane</keyword>
<gene>
    <name evidence="3" type="ORF">SDC9_114055</name>
</gene>
<feature type="transmembrane region" description="Helical" evidence="1">
    <location>
        <begin position="51"/>
        <end position="69"/>
    </location>
</feature>
<keyword evidence="1" id="KW-0812">Transmembrane</keyword>
<organism evidence="3">
    <name type="scientific">bioreactor metagenome</name>
    <dbReference type="NCBI Taxonomy" id="1076179"/>
    <lineage>
        <taxon>unclassified sequences</taxon>
        <taxon>metagenomes</taxon>
        <taxon>ecological metagenomes</taxon>
    </lineage>
</organism>
<dbReference type="PANTHER" id="PTHR22911">
    <property type="entry name" value="ACYL-MALONYL CONDENSING ENZYME-RELATED"/>
    <property type="match status" value="1"/>
</dbReference>
<reference evidence="3" key="1">
    <citation type="submission" date="2019-08" db="EMBL/GenBank/DDBJ databases">
        <authorList>
            <person name="Kucharzyk K."/>
            <person name="Murdoch R.W."/>
            <person name="Higgins S."/>
            <person name="Loffler F."/>
        </authorList>
    </citation>
    <scope>NUCLEOTIDE SEQUENCE</scope>
</reference>
<feature type="transmembrane region" description="Helical" evidence="1">
    <location>
        <begin position="106"/>
        <end position="129"/>
    </location>
</feature>
<feature type="transmembrane region" description="Helical" evidence="1">
    <location>
        <begin position="193"/>
        <end position="213"/>
    </location>
</feature>
<proteinExistence type="predicted"/>
<feature type="transmembrane region" description="Helical" evidence="1">
    <location>
        <begin position="20"/>
        <end position="39"/>
    </location>
</feature>
<dbReference type="PANTHER" id="PTHR22911:SF137">
    <property type="entry name" value="SOLUTE CARRIER FAMILY 35 MEMBER G2-RELATED"/>
    <property type="match status" value="1"/>
</dbReference>
<feature type="transmembrane region" description="Helical" evidence="1">
    <location>
        <begin position="256"/>
        <end position="273"/>
    </location>
</feature>
<name>A0A645BPT8_9ZZZZ</name>
<accession>A0A645BPT8</accession>
<comment type="caution">
    <text evidence="3">The sequence shown here is derived from an EMBL/GenBank/DDBJ whole genome shotgun (WGS) entry which is preliminary data.</text>
</comment>
<protein>
    <recommendedName>
        <fullName evidence="2">EamA domain-containing protein</fullName>
    </recommendedName>
</protein>
<feature type="domain" description="EamA" evidence="2">
    <location>
        <begin position="17"/>
        <end position="153"/>
    </location>
</feature>
<evidence type="ECO:0000313" key="3">
    <source>
        <dbReference type="EMBL" id="MPM67138.1"/>
    </source>
</evidence>
<feature type="transmembrane region" description="Helical" evidence="1">
    <location>
        <begin position="81"/>
        <end position="100"/>
    </location>
</feature>
<feature type="transmembrane region" description="Helical" evidence="1">
    <location>
        <begin position="225"/>
        <end position="244"/>
    </location>
</feature>